<dbReference type="InterPro" id="IPR004276">
    <property type="entry name" value="GlycoTrans_28_N"/>
</dbReference>
<comment type="caution">
    <text evidence="3">The sequence shown here is derived from an EMBL/GenBank/DDBJ whole genome shotgun (WGS) entry which is preliminary data.</text>
</comment>
<reference evidence="4" key="1">
    <citation type="journal article" date="2019" name="Int. J. Syst. Evol. Microbiol.">
        <title>The Global Catalogue of Microorganisms (GCM) 10K type strain sequencing project: providing services to taxonomists for standard genome sequencing and annotation.</title>
        <authorList>
            <consortium name="The Broad Institute Genomics Platform"/>
            <consortium name="The Broad Institute Genome Sequencing Center for Infectious Disease"/>
            <person name="Wu L."/>
            <person name="Ma J."/>
        </authorList>
    </citation>
    <scope>NUCLEOTIDE SEQUENCE [LARGE SCALE GENOMIC DNA]</scope>
    <source>
        <strain evidence="4">KCTC 23707</strain>
    </source>
</reference>
<dbReference type="InterPro" id="IPR050426">
    <property type="entry name" value="Glycosyltransferase_28"/>
</dbReference>
<dbReference type="InterPro" id="IPR002213">
    <property type="entry name" value="UDP_glucos_trans"/>
</dbReference>
<dbReference type="CDD" id="cd03784">
    <property type="entry name" value="GT1_Gtf-like"/>
    <property type="match status" value="1"/>
</dbReference>
<evidence type="ECO:0000259" key="2">
    <source>
        <dbReference type="Pfam" id="PF06722"/>
    </source>
</evidence>
<evidence type="ECO:0000313" key="3">
    <source>
        <dbReference type="EMBL" id="MFD1702085.1"/>
    </source>
</evidence>
<proteinExistence type="predicted"/>
<organism evidence="3 4">
    <name type="scientific">Methylopila henanensis</name>
    <dbReference type="NCBI Taxonomy" id="873516"/>
    <lineage>
        <taxon>Bacteria</taxon>
        <taxon>Pseudomonadati</taxon>
        <taxon>Pseudomonadota</taxon>
        <taxon>Alphaproteobacteria</taxon>
        <taxon>Hyphomicrobiales</taxon>
        <taxon>Methylopilaceae</taxon>
        <taxon>Methylopila</taxon>
    </lineage>
</organism>
<evidence type="ECO:0000313" key="4">
    <source>
        <dbReference type="Proteomes" id="UP001597308"/>
    </source>
</evidence>
<dbReference type="SUPFAM" id="SSF53756">
    <property type="entry name" value="UDP-Glycosyltransferase/glycogen phosphorylase"/>
    <property type="match status" value="1"/>
</dbReference>
<dbReference type="Proteomes" id="UP001597308">
    <property type="component" value="Unassembled WGS sequence"/>
</dbReference>
<feature type="domain" description="Glycosyltransferase family 28 N-terminal" evidence="1">
    <location>
        <begin position="3"/>
        <end position="82"/>
    </location>
</feature>
<accession>A0ABW4K7Q1</accession>
<feature type="domain" description="Erythromycin biosynthesis protein CIII-like C-terminal" evidence="2">
    <location>
        <begin position="305"/>
        <end position="385"/>
    </location>
</feature>
<sequence>MQVLIAAIGTTGDVLPFIAAGAELRRRGHEVTLAAPAPFEAAARRSGLDFEAVISAYEYELVFSDPSLWRPLIGARRMFKALPLGLDRIYGFVEKRAEGRRPVLVASTLAIGARLAFEALGGHLVTVHLSPMAFQTRHDPVRLPGFPTPRWLPEKLVWKVQIGADRLVIDPVALPSLNAVRERLELKRVKRLRHWWNSPQKVVAMFPPWFQAAQADWPAQSVQFDFPAASQFGGETQGVDPALAAFLEAGDPPVVVTFGSTRRRTEALYAAAVEACADIGRRCLVLSRAPVVVPARAAASTFVAPYAPLGAVLERAAALVHHGGVGTTAHAFAAGAPQIVAPLAFDQFDHAARVARLGCGLWLRSGPLERRRLAASLRVALSSPEIARRCAETTAACEGADAVSRLCDEIEATAVGPARKPRPRLPPYPYGLAAQHVFGA</sequence>
<keyword evidence="4" id="KW-1185">Reference proteome</keyword>
<dbReference type="InterPro" id="IPR010610">
    <property type="entry name" value="EryCIII-like_C"/>
</dbReference>
<dbReference type="Pfam" id="PF03033">
    <property type="entry name" value="Glyco_transf_28"/>
    <property type="match status" value="1"/>
</dbReference>
<evidence type="ECO:0000259" key="1">
    <source>
        <dbReference type="Pfam" id="PF03033"/>
    </source>
</evidence>
<dbReference type="PANTHER" id="PTHR48050">
    <property type="entry name" value="STEROL 3-BETA-GLUCOSYLTRANSFERASE"/>
    <property type="match status" value="1"/>
</dbReference>
<dbReference type="PANTHER" id="PTHR48050:SF13">
    <property type="entry name" value="STEROL 3-BETA-GLUCOSYLTRANSFERASE UGT80A2"/>
    <property type="match status" value="1"/>
</dbReference>
<dbReference type="RefSeq" id="WP_378797101.1">
    <property type="nucleotide sequence ID" value="NZ_JBHUER010000002.1"/>
</dbReference>
<name>A0ABW4K7Q1_9HYPH</name>
<dbReference type="Pfam" id="PF06722">
    <property type="entry name" value="EryCIII-like_C"/>
    <property type="match status" value="1"/>
</dbReference>
<dbReference type="Gene3D" id="3.40.50.2000">
    <property type="entry name" value="Glycogen Phosphorylase B"/>
    <property type="match status" value="2"/>
</dbReference>
<protein>
    <submittedName>
        <fullName evidence="3">Glycosyltransferase</fullName>
    </submittedName>
</protein>
<gene>
    <name evidence="3" type="ORF">ACFSCV_03620</name>
</gene>
<dbReference type="EMBL" id="JBHUER010000002">
    <property type="protein sequence ID" value="MFD1702085.1"/>
    <property type="molecule type" value="Genomic_DNA"/>
</dbReference>